<feature type="region of interest" description="Disordered" evidence="1">
    <location>
        <begin position="68"/>
        <end position="124"/>
    </location>
</feature>
<dbReference type="AlphaFoldDB" id="A0A7Z0MNN2"/>
<feature type="compositionally biased region" description="Acidic residues" evidence="1">
    <location>
        <begin position="83"/>
        <end position="100"/>
    </location>
</feature>
<gene>
    <name evidence="3" type="ORF">H0A75_04880</name>
</gene>
<protein>
    <recommendedName>
        <fullName evidence="2">Transposase TnpC homeodomain domain-containing protein</fullName>
    </recommendedName>
</protein>
<evidence type="ECO:0000313" key="3">
    <source>
        <dbReference type="EMBL" id="NYT47028.1"/>
    </source>
</evidence>
<comment type="caution">
    <text evidence="3">The sequence shown here is derived from an EMBL/GenBank/DDBJ whole genome shotgun (WGS) entry which is preliminary data.</text>
</comment>
<feature type="domain" description="Transposase TnpC homeodomain" evidence="2">
    <location>
        <begin position="57"/>
        <end position="128"/>
    </location>
</feature>
<evidence type="ECO:0000313" key="4">
    <source>
        <dbReference type="Proteomes" id="UP000537890"/>
    </source>
</evidence>
<organism evidence="3 4">
    <name type="scientific">Candidatus Methanofishera endochildressiae</name>
    <dbReference type="NCBI Taxonomy" id="2738884"/>
    <lineage>
        <taxon>Bacteria</taxon>
        <taxon>Pseudomonadati</taxon>
        <taxon>Pseudomonadota</taxon>
        <taxon>Gammaproteobacteria</taxon>
        <taxon>Candidatus Methanofishera</taxon>
    </lineage>
</organism>
<proteinExistence type="predicted"/>
<evidence type="ECO:0000256" key="1">
    <source>
        <dbReference type="SAM" id="MobiDB-lite"/>
    </source>
</evidence>
<dbReference type="Pfam" id="PF13007">
    <property type="entry name" value="LZ_Tnp_IS66"/>
    <property type="match status" value="1"/>
</dbReference>
<feature type="compositionally biased region" description="Low complexity" evidence="1">
    <location>
        <begin position="71"/>
        <end position="80"/>
    </location>
</feature>
<dbReference type="EMBL" id="JACCHS010000071">
    <property type="protein sequence ID" value="NYT47028.1"/>
    <property type="molecule type" value="Genomic_DNA"/>
</dbReference>
<evidence type="ECO:0000259" key="2">
    <source>
        <dbReference type="Pfam" id="PF13007"/>
    </source>
</evidence>
<reference evidence="3 4" key="1">
    <citation type="submission" date="2020-05" db="EMBL/GenBank/DDBJ databases">
        <title>Horizontal transmission and recombination maintain forever young bacterial symbiont genomes.</title>
        <authorList>
            <person name="Russell S.L."/>
            <person name="Pepper-Tunick E."/>
            <person name="Svedberg J."/>
            <person name="Byrne A."/>
            <person name="Ruelas Castillo J."/>
            <person name="Vollmers C."/>
            <person name="Beinart R.A."/>
            <person name="Corbett-Detig R."/>
        </authorList>
    </citation>
    <scope>NUCLEOTIDE SEQUENCE [LARGE SCALE GENOMIC DNA]</scope>
    <source>
        <strain evidence="3">4727-3</strain>
    </source>
</reference>
<name>A0A7Z0MNN2_9GAMM</name>
<dbReference type="Proteomes" id="UP000537890">
    <property type="component" value="Unassembled WGS sequence"/>
</dbReference>
<dbReference type="InterPro" id="IPR024463">
    <property type="entry name" value="Transposase_TnpC_homeodom"/>
</dbReference>
<sequence>MILADISNIKQQDKASSLLPESVALLFEKDQTIDELTRAIELKSGVISEQKKRILLLEEALRLSKIKRFTSSSEQSHQSSLFDEAENEADSSEEADEAPEDEKQTSSASTKKKPGRKPFSDKLPREQIFIHLTDEEKEGAIDTFFTKVKEELDIIPAKVRVLEYMQEKAILSN</sequence>
<accession>A0A7Z0MNN2</accession>